<evidence type="ECO:0000256" key="1">
    <source>
        <dbReference type="SAM" id="MobiDB-lite"/>
    </source>
</evidence>
<feature type="compositionally biased region" description="Polar residues" evidence="1">
    <location>
        <begin position="93"/>
        <end position="104"/>
    </location>
</feature>
<name>A0A9P4VS45_9PEZI</name>
<protein>
    <recommendedName>
        <fullName evidence="4">Glycine zipper 2TM domain-containing protein</fullName>
    </recommendedName>
</protein>
<evidence type="ECO:0008006" key="4">
    <source>
        <dbReference type="Google" id="ProtNLM"/>
    </source>
</evidence>
<feature type="region of interest" description="Disordered" evidence="1">
    <location>
        <begin position="1"/>
        <end position="170"/>
    </location>
</feature>
<dbReference type="PANTHER" id="PTHR37014:SF1">
    <property type="entry name" value="EXPRESSION LETHALITY PROTEIN HEL10, PUTATIVE (AFU_ORTHOLOGUE AFUA_1G06580)-RELATED"/>
    <property type="match status" value="1"/>
</dbReference>
<feature type="compositionally biased region" description="Low complexity" evidence="1">
    <location>
        <begin position="105"/>
        <end position="118"/>
    </location>
</feature>
<dbReference type="OrthoDB" id="3944251at2759"/>
<reference evidence="2" key="1">
    <citation type="journal article" date="2020" name="Stud. Mycol.">
        <title>101 Dothideomycetes genomes: a test case for predicting lifestyles and emergence of pathogens.</title>
        <authorList>
            <person name="Haridas S."/>
            <person name="Albert R."/>
            <person name="Binder M."/>
            <person name="Bloem J."/>
            <person name="Labutti K."/>
            <person name="Salamov A."/>
            <person name="Andreopoulos B."/>
            <person name="Baker S."/>
            <person name="Barry K."/>
            <person name="Bills G."/>
            <person name="Bluhm B."/>
            <person name="Cannon C."/>
            <person name="Castanera R."/>
            <person name="Culley D."/>
            <person name="Daum C."/>
            <person name="Ezra D."/>
            <person name="Gonzalez J."/>
            <person name="Henrissat B."/>
            <person name="Kuo A."/>
            <person name="Liang C."/>
            <person name="Lipzen A."/>
            <person name="Lutzoni F."/>
            <person name="Magnuson J."/>
            <person name="Mondo S."/>
            <person name="Nolan M."/>
            <person name="Ohm R."/>
            <person name="Pangilinan J."/>
            <person name="Park H.-J."/>
            <person name="Ramirez L."/>
            <person name="Alfaro M."/>
            <person name="Sun H."/>
            <person name="Tritt A."/>
            <person name="Yoshinaga Y."/>
            <person name="Zwiers L.-H."/>
            <person name="Turgeon B."/>
            <person name="Goodwin S."/>
            <person name="Spatafora J."/>
            <person name="Crous P."/>
            <person name="Grigoriev I."/>
        </authorList>
    </citation>
    <scope>NUCLEOTIDE SEQUENCE</scope>
    <source>
        <strain evidence="2">CBS 101060</strain>
    </source>
</reference>
<feature type="compositionally biased region" description="Low complexity" evidence="1">
    <location>
        <begin position="32"/>
        <end position="53"/>
    </location>
</feature>
<feature type="region of interest" description="Disordered" evidence="1">
    <location>
        <begin position="199"/>
        <end position="218"/>
    </location>
</feature>
<gene>
    <name evidence="2" type="ORF">M501DRAFT_1011796</name>
</gene>
<evidence type="ECO:0000313" key="3">
    <source>
        <dbReference type="Proteomes" id="UP000799429"/>
    </source>
</evidence>
<proteinExistence type="predicted"/>
<sequence>MSDPYNQYPPHQQYGSPAPQGYGQPQYSYDSNQNQQTPYGQQQGYQQQGYPTPHSGYHSPAPPQQGGYQSPAPYGEHGYNQQYGPPAQGGFQHAQQPPQYGPNAQYQQQGQSTSYYDQNYNPTPSGQFPQQGAYNQNPYPSDPNQPQYGATDPNAQAEGDRGLLGAAAGGAAGFFGGNKMGGHGLLGALAGAFAGHKLEEKHKHKKSSHGSHYGSGYH</sequence>
<dbReference type="Proteomes" id="UP000799429">
    <property type="component" value="Unassembled WGS sequence"/>
</dbReference>
<evidence type="ECO:0000313" key="2">
    <source>
        <dbReference type="EMBL" id="KAF2838169.1"/>
    </source>
</evidence>
<accession>A0A9P4VS45</accession>
<dbReference type="AlphaFoldDB" id="A0A9P4VS45"/>
<organism evidence="2 3">
    <name type="scientific">Patellaria atrata CBS 101060</name>
    <dbReference type="NCBI Taxonomy" id="1346257"/>
    <lineage>
        <taxon>Eukaryota</taxon>
        <taxon>Fungi</taxon>
        <taxon>Dikarya</taxon>
        <taxon>Ascomycota</taxon>
        <taxon>Pezizomycotina</taxon>
        <taxon>Dothideomycetes</taxon>
        <taxon>Dothideomycetes incertae sedis</taxon>
        <taxon>Patellariales</taxon>
        <taxon>Patellariaceae</taxon>
        <taxon>Patellaria</taxon>
    </lineage>
</organism>
<feature type="compositionally biased region" description="Polar residues" evidence="1">
    <location>
        <begin position="119"/>
        <end position="148"/>
    </location>
</feature>
<keyword evidence="3" id="KW-1185">Reference proteome</keyword>
<dbReference type="PANTHER" id="PTHR37014">
    <property type="entry name" value="EXPRESSION LETHALITY PROTEIN HEL10, PUTATIVE (AFU_ORTHOLOGUE AFUA_1G06580)-RELATED"/>
    <property type="match status" value="1"/>
</dbReference>
<dbReference type="EMBL" id="MU006097">
    <property type="protein sequence ID" value="KAF2838169.1"/>
    <property type="molecule type" value="Genomic_DNA"/>
</dbReference>
<comment type="caution">
    <text evidence="2">The sequence shown here is derived from an EMBL/GenBank/DDBJ whole genome shotgun (WGS) entry which is preliminary data.</text>
</comment>